<dbReference type="GO" id="GO:0016853">
    <property type="term" value="F:isomerase activity"/>
    <property type="evidence" value="ECO:0007669"/>
    <property type="project" value="UniProtKB-KW"/>
</dbReference>
<keyword evidence="2" id="KW-0413">Isomerase</keyword>
<dbReference type="Gene3D" id="3.20.20.150">
    <property type="entry name" value="Divalent-metal-dependent TIM barrel enzymes"/>
    <property type="match status" value="1"/>
</dbReference>
<dbReference type="PANTHER" id="PTHR12110">
    <property type="entry name" value="HYDROXYPYRUVATE ISOMERASE"/>
    <property type="match status" value="1"/>
</dbReference>
<dbReference type="EMBL" id="MCGI01000003">
    <property type="protein sequence ID" value="ODM11292.1"/>
    <property type="molecule type" value="Genomic_DNA"/>
</dbReference>
<gene>
    <name evidence="2" type="ORF">BEH84_03721</name>
</gene>
<dbReference type="PANTHER" id="PTHR12110:SF41">
    <property type="entry name" value="INOSOSE DEHYDRATASE"/>
    <property type="match status" value="1"/>
</dbReference>
<accession>A0A1E3ARH2</accession>
<organism evidence="2 3">
    <name type="scientific">Eisenbergiella tayi</name>
    <dbReference type="NCBI Taxonomy" id="1432052"/>
    <lineage>
        <taxon>Bacteria</taxon>
        <taxon>Bacillati</taxon>
        <taxon>Bacillota</taxon>
        <taxon>Clostridia</taxon>
        <taxon>Lachnospirales</taxon>
        <taxon>Lachnospiraceae</taxon>
        <taxon>Eisenbergiella</taxon>
    </lineage>
</organism>
<evidence type="ECO:0000313" key="3">
    <source>
        <dbReference type="Proteomes" id="UP000095003"/>
    </source>
</evidence>
<dbReference type="Pfam" id="PF01261">
    <property type="entry name" value="AP_endonuc_2"/>
    <property type="match status" value="1"/>
</dbReference>
<reference evidence="2 3" key="1">
    <citation type="submission" date="2016-07" db="EMBL/GenBank/DDBJ databases">
        <title>Characterization of isolates of Eisenbergiella tayi derived from blood cultures, using whole genome sequencing.</title>
        <authorList>
            <person name="Burdz T."/>
            <person name="Wiebe D."/>
            <person name="Huynh C."/>
            <person name="Bernard K."/>
        </authorList>
    </citation>
    <scope>NUCLEOTIDE SEQUENCE [LARGE SCALE GENOMIC DNA]</scope>
    <source>
        <strain evidence="2 3">NML 120489</strain>
    </source>
</reference>
<name>A0A1E3ARH2_9FIRM</name>
<dbReference type="SUPFAM" id="SSF51658">
    <property type="entry name" value="Xylose isomerase-like"/>
    <property type="match status" value="1"/>
</dbReference>
<proteinExistence type="predicted"/>
<sequence>MSDLKLGIQMWSIHDICVQEGMASAIKKVKEMGYNGFEYALGDSITLKERCNTDAEEAVKILREYDVKALGAHIPFEPMLIDPKPVLEECLKLEIPYAAVGPVFWGDRATYAEQKETYDRLKEIAILFHKNGIQLQVHCSAFGYLKDYKGRYVVEGMLEEAGLENLQPEFDTAWMICGGVDPVEMLKKYEGHVDILHFKDFHPLQEEYSYLMVRHNTICEQQHDGCAVGENGVQDLESIVKAAGTYGTKWLITELWNEKDSLRNARVSAENLSKYMK</sequence>
<evidence type="ECO:0000313" key="2">
    <source>
        <dbReference type="EMBL" id="ODM11292.1"/>
    </source>
</evidence>
<dbReference type="AlphaFoldDB" id="A0A1E3ARH2"/>
<dbReference type="Proteomes" id="UP000095003">
    <property type="component" value="Unassembled WGS sequence"/>
</dbReference>
<protein>
    <submittedName>
        <fullName evidence="2">Xylose isomerase-like TIM barrel</fullName>
    </submittedName>
</protein>
<dbReference type="GeneID" id="93302903"/>
<evidence type="ECO:0000259" key="1">
    <source>
        <dbReference type="Pfam" id="PF01261"/>
    </source>
</evidence>
<dbReference type="InterPro" id="IPR013022">
    <property type="entry name" value="Xyl_isomerase-like_TIM-brl"/>
</dbReference>
<dbReference type="InterPro" id="IPR036237">
    <property type="entry name" value="Xyl_isomerase-like_sf"/>
</dbReference>
<comment type="caution">
    <text evidence="2">The sequence shown here is derived from an EMBL/GenBank/DDBJ whole genome shotgun (WGS) entry which is preliminary data.</text>
</comment>
<dbReference type="RefSeq" id="WP_069157881.1">
    <property type="nucleotide sequence ID" value="NZ_DBFYTC010000274.1"/>
</dbReference>
<dbReference type="InterPro" id="IPR050312">
    <property type="entry name" value="IolE/XylAMocC-like"/>
</dbReference>
<feature type="domain" description="Xylose isomerase-like TIM barrel" evidence="1">
    <location>
        <begin position="27"/>
        <end position="272"/>
    </location>
</feature>